<name>A0A8H3YDG1_9TREE</name>
<evidence type="ECO:0000256" key="1">
    <source>
        <dbReference type="SAM" id="MobiDB-lite"/>
    </source>
</evidence>
<organism evidence="2 3">
    <name type="scientific">Naganishia liquefaciens</name>
    <dbReference type="NCBI Taxonomy" id="104408"/>
    <lineage>
        <taxon>Eukaryota</taxon>
        <taxon>Fungi</taxon>
        <taxon>Dikarya</taxon>
        <taxon>Basidiomycota</taxon>
        <taxon>Agaricomycotina</taxon>
        <taxon>Tremellomycetes</taxon>
        <taxon>Filobasidiales</taxon>
        <taxon>Filobasidiaceae</taxon>
        <taxon>Naganishia</taxon>
    </lineage>
</organism>
<protein>
    <submittedName>
        <fullName evidence="2">Uncharacterized protein</fullName>
    </submittedName>
</protein>
<keyword evidence="3" id="KW-1185">Reference proteome</keyword>
<feature type="compositionally biased region" description="Basic residues" evidence="1">
    <location>
        <begin position="1"/>
        <end position="11"/>
    </location>
</feature>
<evidence type="ECO:0000313" key="2">
    <source>
        <dbReference type="EMBL" id="GHJ83756.1"/>
    </source>
</evidence>
<dbReference type="EMBL" id="BLZA01000002">
    <property type="protein sequence ID" value="GHJ83756.1"/>
    <property type="molecule type" value="Genomic_DNA"/>
</dbReference>
<gene>
    <name evidence="2" type="ORF">NliqN6_0158</name>
</gene>
<dbReference type="Proteomes" id="UP000620104">
    <property type="component" value="Unassembled WGS sequence"/>
</dbReference>
<accession>A0A8H3YDG1</accession>
<feature type="compositionally biased region" description="Basic and acidic residues" evidence="1">
    <location>
        <begin position="113"/>
        <end position="149"/>
    </location>
</feature>
<feature type="compositionally biased region" description="Polar residues" evidence="1">
    <location>
        <begin position="55"/>
        <end position="68"/>
    </location>
</feature>
<dbReference type="AlphaFoldDB" id="A0A8H3YDG1"/>
<feature type="region of interest" description="Disordered" evidence="1">
    <location>
        <begin position="48"/>
        <end position="68"/>
    </location>
</feature>
<proteinExistence type="predicted"/>
<reference evidence="2" key="1">
    <citation type="submission" date="2020-07" db="EMBL/GenBank/DDBJ databases">
        <title>Draft Genome Sequence of a Deep-Sea Yeast, Naganishia (Cryptococcus) liquefaciens strain N6.</title>
        <authorList>
            <person name="Han Y.W."/>
            <person name="Kajitani R."/>
            <person name="Morimoto H."/>
            <person name="Parhat M."/>
            <person name="Tsubouchi H."/>
            <person name="Bakenova O."/>
            <person name="Ogata M."/>
            <person name="Argunhan B."/>
            <person name="Aoki R."/>
            <person name="Kajiwara S."/>
            <person name="Itoh T."/>
            <person name="Iwasaki H."/>
        </authorList>
    </citation>
    <scope>NUCLEOTIDE SEQUENCE</scope>
    <source>
        <strain evidence="2">N6</strain>
    </source>
</reference>
<evidence type="ECO:0000313" key="3">
    <source>
        <dbReference type="Proteomes" id="UP000620104"/>
    </source>
</evidence>
<comment type="caution">
    <text evidence="2">The sequence shown here is derived from an EMBL/GenBank/DDBJ whole genome shotgun (WGS) entry which is preliminary data.</text>
</comment>
<feature type="compositionally biased region" description="Basic and acidic residues" evidence="1">
    <location>
        <begin position="14"/>
        <end position="25"/>
    </location>
</feature>
<feature type="region of interest" description="Disordered" evidence="1">
    <location>
        <begin position="82"/>
        <end position="149"/>
    </location>
</feature>
<sequence length="322" mass="35002">MTRNLRQKTVRAQRQVDECRARLDTPEGDTIANRQALQLAEDRLRELNERKLHQSSKISSQDTRQPSTQEFCHAVCRPTAGPSSCSRIDFSDPSAAKLSPAHDADAQHQSSSIEKDPGVEKEIVAKPVTRKEDTPEGRKTPDTDPSQARECKILGQRQDGGLEEGFSDRQADLEGFVVSEKATPQFYQVHPLGSPDPRAPPSELSCRQGSPEMFATLENLNITNLTVEICGDAPAGVPKLIGSAVSTVPPFGDTSPIKSHVTACSGSDPVFLRVSIPVRGISRKADFRENGGRSSFGTQIGLSRLSIGGTRFCQRERLSNGA</sequence>
<feature type="region of interest" description="Disordered" evidence="1">
    <location>
        <begin position="1"/>
        <end position="29"/>
    </location>
</feature>